<accession>A0A6A6QV83</accession>
<feature type="compositionally biased region" description="Polar residues" evidence="1">
    <location>
        <begin position="113"/>
        <end position="127"/>
    </location>
</feature>
<name>A0A6A6QV83_9PEZI</name>
<organism evidence="2 3">
    <name type="scientific">Lophium mytilinum</name>
    <dbReference type="NCBI Taxonomy" id="390894"/>
    <lineage>
        <taxon>Eukaryota</taxon>
        <taxon>Fungi</taxon>
        <taxon>Dikarya</taxon>
        <taxon>Ascomycota</taxon>
        <taxon>Pezizomycotina</taxon>
        <taxon>Dothideomycetes</taxon>
        <taxon>Pleosporomycetidae</taxon>
        <taxon>Mytilinidiales</taxon>
        <taxon>Mytilinidiaceae</taxon>
        <taxon>Lophium</taxon>
    </lineage>
</organism>
<keyword evidence="3" id="KW-1185">Reference proteome</keyword>
<dbReference type="Proteomes" id="UP000799750">
    <property type="component" value="Unassembled WGS sequence"/>
</dbReference>
<feature type="region of interest" description="Disordered" evidence="1">
    <location>
        <begin position="1"/>
        <end position="35"/>
    </location>
</feature>
<feature type="region of interest" description="Disordered" evidence="1">
    <location>
        <begin position="110"/>
        <end position="173"/>
    </location>
</feature>
<reference evidence="2" key="1">
    <citation type="journal article" date="2020" name="Stud. Mycol.">
        <title>101 Dothideomycetes genomes: a test case for predicting lifestyles and emergence of pathogens.</title>
        <authorList>
            <person name="Haridas S."/>
            <person name="Albert R."/>
            <person name="Binder M."/>
            <person name="Bloem J."/>
            <person name="Labutti K."/>
            <person name="Salamov A."/>
            <person name="Andreopoulos B."/>
            <person name="Baker S."/>
            <person name="Barry K."/>
            <person name="Bills G."/>
            <person name="Bluhm B."/>
            <person name="Cannon C."/>
            <person name="Castanera R."/>
            <person name="Culley D."/>
            <person name="Daum C."/>
            <person name="Ezra D."/>
            <person name="Gonzalez J."/>
            <person name="Henrissat B."/>
            <person name="Kuo A."/>
            <person name="Liang C."/>
            <person name="Lipzen A."/>
            <person name="Lutzoni F."/>
            <person name="Magnuson J."/>
            <person name="Mondo S."/>
            <person name="Nolan M."/>
            <person name="Ohm R."/>
            <person name="Pangilinan J."/>
            <person name="Park H.-J."/>
            <person name="Ramirez L."/>
            <person name="Alfaro M."/>
            <person name="Sun H."/>
            <person name="Tritt A."/>
            <person name="Yoshinaga Y."/>
            <person name="Zwiers L.-H."/>
            <person name="Turgeon B."/>
            <person name="Goodwin S."/>
            <person name="Spatafora J."/>
            <person name="Crous P."/>
            <person name="Grigoriev I."/>
        </authorList>
    </citation>
    <scope>NUCLEOTIDE SEQUENCE</scope>
    <source>
        <strain evidence="2">CBS 269.34</strain>
    </source>
</reference>
<dbReference type="AlphaFoldDB" id="A0A6A6QV83"/>
<proteinExistence type="predicted"/>
<evidence type="ECO:0000313" key="2">
    <source>
        <dbReference type="EMBL" id="KAF2496305.1"/>
    </source>
</evidence>
<dbReference type="EMBL" id="MU004188">
    <property type="protein sequence ID" value="KAF2496305.1"/>
    <property type="molecule type" value="Genomic_DNA"/>
</dbReference>
<feature type="compositionally biased region" description="Basic and acidic residues" evidence="1">
    <location>
        <begin position="47"/>
        <end position="64"/>
    </location>
</feature>
<evidence type="ECO:0000313" key="3">
    <source>
        <dbReference type="Proteomes" id="UP000799750"/>
    </source>
</evidence>
<feature type="region of interest" description="Disordered" evidence="1">
    <location>
        <begin position="47"/>
        <end position="66"/>
    </location>
</feature>
<evidence type="ECO:0000256" key="1">
    <source>
        <dbReference type="SAM" id="MobiDB-lite"/>
    </source>
</evidence>
<feature type="compositionally biased region" description="Polar residues" evidence="1">
    <location>
        <begin position="154"/>
        <end position="166"/>
    </location>
</feature>
<protein>
    <submittedName>
        <fullName evidence="2">Uncharacterized protein</fullName>
    </submittedName>
</protein>
<gene>
    <name evidence="2" type="ORF">BU16DRAFT_373836</name>
</gene>
<sequence length="193" mass="20987">MRKEAGAGSGIGNARQGKNRGLSCGLERAPGDGGNYWGWRMGLWKSEDDSRSRRGRREIEEEQWHAAAKRRAIEVVGRVAAEEMTLKFLSGPAKRVPGRRWERNPTIFAASDLGSTTPKDSSSTLSSACAPVSLRKQSQQRNSRGIAARHSKTRQAVTAHSHTAPQTRAGGRCVAEARAGAVSPTIGLDWEWP</sequence>